<evidence type="ECO:0000313" key="5">
    <source>
        <dbReference type="Proteomes" id="UP001500227"/>
    </source>
</evidence>
<dbReference type="CDD" id="cd24053">
    <property type="entry name" value="ASKHA_NBD_EcPPX-GppA-like"/>
    <property type="match status" value="1"/>
</dbReference>
<comment type="caution">
    <text evidence="4">The sequence shown here is derived from an EMBL/GenBank/DDBJ whole genome shotgun (WGS) entry which is preliminary data.</text>
</comment>
<keyword evidence="1" id="KW-0378">Hydrolase</keyword>
<dbReference type="RefSeq" id="WP_345370210.1">
    <property type="nucleotide sequence ID" value="NZ_BAABKD010000008.1"/>
</dbReference>
<gene>
    <name evidence="4" type="primary">ppx</name>
    <name evidence="4" type="ORF">GCM10023337_10790</name>
</gene>
<dbReference type="InterPro" id="IPR048950">
    <property type="entry name" value="Ppx_GppA_C"/>
</dbReference>
<evidence type="ECO:0000259" key="3">
    <source>
        <dbReference type="Pfam" id="PF21447"/>
    </source>
</evidence>
<dbReference type="Gene3D" id="3.30.420.150">
    <property type="entry name" value="Exopolyphosphatase. Domain 2"/>
    <property type="match status" value="1"/>
</dbReference>
<dbReference type="Proteomes" id="UP001500227">
    <property type="component" value="Unassembled WGS sequence"/>
</dbReference>
<evidence type="ECO:0000313" key="4">
    <source>
        <dbReference type="EMBL" id="GAA5088782.1"/>
    </source>
</evidence>
<accession>A0ABP9M4Q1</accession>
<keyword evidence="5" id="KW-1185">Reference proteome</keyword>
<dbReference type="PIRSF" id="PIRSF001267">
    <property type="entry name" value="Pyrophosphatase_GppA_Ppx"/>
    <property type="match status" value="1"/>
</dbReference>
<dbReference type="PANTHER" id="PTHR30005:SF0">
    <property type="entry name" value="RETROGRADE REGULATION PROTEIN 2"/>
    <property type="match status" value="1"/>
</dbReference>
<dbReference type="InterPro" id="IPR043129">
    <property type="entry name" value="ATPase_NBD"/>
</dbReference>
<dbReference type="SUPFAM" id="SSF109604">
    <property type="entry name" value="HD-domain/PDEase-like"/>
    <property type="match status" value="1"/>
</dbReference>
<reference evidence="5" key="1">
    <citation type="journal article" date="2019" name="Int. J. Syst. Evol. Microbiol.">
        <title>The Global Catalogue of Microorganisms (GCM) 10K type strain sequencing project: providing services to taxonomists for standard genome sequencing and annotation.</title>
        <authorList>
            <consortium name="The Broad Institute Genomics Platform"/>
            <consortium name="The Broad Institute Genome Sequencing Center for Infectious Disease"/>
            <person name="Wu L."/>
            <person name="Ma J."/>
        </authorList>
    </citation>
    <scope>NUCLEOTIDE SEQUENCE [LARGE SCALE GENOMIC DNA]</scope>
    <source>
        <strain evidence="5">JCM 18423</strain>
    </source>
</reference>
<protein>
    <submittedName>
        <fullName evidence="4">Exopolyphosphatase</fullName>
    </submittedName>
</protein>
<dbReference type="Pfam" id="PF21447">
    <property type="entry name" value="Ppx-GppA_III"/>
    <property type="match status" value="1"/>
</dbReference>
<dbReference type="Pfam" id="PF02541">
    <property type="entry name" value="Ppx-GppA"/>
    <property type="match status" value="1"/>
</dbReference>
<proteinExistence type="predicted"/>
<evidence type="ECO:0000259" key="2">
    <source>
        <dbReference type="Pfam" id="PF02541"/>
    </source>
</evidence>
<sequence length="507" mass="56961">MDQLLAAVDLGSNSFRLSIGRVEQHNGHAQIYAIDRLNESVRLAADMGPDKRIHPDAIKRAVTILQRFNERIQGFHPNRVRAVATNTFRVASNREEMLSVAEEALGFPIEVISGYEEARLIYTGINNELPPSSSRRLMVDIGGGSTEIIIGRNHQPLLLSSLPMGCVSYTDRFFGTGLITENRMNQAILAARREIEVIAHQYRKAGWQYAYGSSGTAKGIEAILVGKGYSKRGITLEGMNKLRKKLIRDKKVVAEDLPGIKPHRIPVLAAGLAIMIAIFEELKIKTMQRGEGALRMGVLYDLLGRDSDRDKREETVIQLSKRYHIDLKQAQRVKQAAIALFQQLHLKPSPDTEDLEKALGWAADLHEVGLSIAHNDYHKHTAYVLGHADMPGFSRDDQALLAFLSLGHQGRIDKLKHHQPSRSEWLTLLCLRLSVMLMRRREDLDQLPIRVQVDKNGATIFADKQWIAARPLSEFSLRTEQSEWAKADFSVKLVYKKDLTTLDTATS</sequence>
<organism evidence="4 5">
    <name type="scientific">Paenalcaligenes hermetiae</name>
    <dbReference type="NCBI Taxonomy" id="1157987"/>
    <lineage>
        <taxon>Bacteria</taxon>
        <taxon>Pseudomonadati</taxon>
        <taxon>Pseudomonadota</taxon>
        <taxon>Betaproteobacteria</taxon>
        <taxon>Burkholderiales</taxon>
        <taxon>Alcaligenaceae</taxon>
        <taxon>Paenalcaligenes</taxon>
    </lineage>
</organism>
<dbReference type="SUPFAM" id="SSF53067">
    <property type="entry name" value="Actin-like ATPase domain"/>
    <property type="match status" value="2"/>
</dbReference>
<feature type="domain" description="Ppx/GppA phosphatase N-terminal" evidence="2">
    <location>
        <begin position="25"/>
        <end position="304"/>
    </location>
</feature>
<dbReference type="Gene3D" id="3.30.420.40">
    <property type="match status" value="1"/>
</dbReference>
<dbReference type="PANTHER" id="PTHR30005">
    <property type="entry name" value="EXOPOLYPHOSPHATASE"/>
    <property type="match status" value="1"/>
</dbReference>
<feature type="domain" description="Ppx/GppA phosphatase C-terminal" evidence="3">
    <location>
        <begin position="312"/>
        <end position="481"/>
    </location>
</feature>
<dbReference type="EMBL" id="BAABKD010000008">
    <property type="protein sequence ID" value="GAA5088782.1"/>
    <property type="molecule type" value="Genomic_DNA"/>
</dbReference>
<name>A0ABP9M4Q1_9BURK</name>
<dbReference type="Gene3D" id="1.10.3210.10">
    <property type="entry name" value="Hypothetical protein af1432"/>
    <property type="match status" value="1"/>
</dbReference>
<dbReference type="InterPro" id="IPR050273">
    <property type="entry name" value="GppA/Ppx_hydrolase"/>
</dbReference>
<dbReference type="InterPro" id="IPR003695">
    <property type="entry name" value="Ppx_GppA_N"/>
</dbReference>
<evidence type="ECO:0000256" key="1">
    <source>
        <dbReference type="ARBA" id="ARBA00022801"/>
    </source>
</evidence>
<dbReference type="InterPro" id="IPR030673">
    <property type="entry name" value="PyroPPase_GppA_Ppx"/>
</dbReference>